<dbReference type="Gene3D" id="2.40.400.10">
    <property type="entry name" value="Acetoacetate decarboxylase-like"/>
    <property type="match status" value="1"/>
</dbReference>
<dbReference type="GeneID" id="43603455"/>
<evidence type="ECO:0000313" key="4">
    <source>
        <dbReference type="EMBL" id="RDL29979.1"/>
    </source>
</evidence>
<dbReference type="STRING" id="2656787.A0A370T910"/>
<organism evidence="4 5">
    <name type="scientific">Venustampulla echinocandica</name>
    <dbReference type="NCBI Taxonomy" id="2656787"/>
    <lineage>
        <taxon>Eukaryota</taxon>
        <taxon>Fungi</taxon>
        <taxon>Dikarya</taxon>
        <taxon>Ascomycota</taxon>
        <taxon>Pezizomycotina</taxon>
        <taxon>Leotiomycetes</taxon>
        <taxon>Helotiales</taxon>
        <taxon>Pleuroascaceae</taxon>
        <taxon>Venustampulla</taxon>
    </lineage>
</organism>
<dbReference type="PANTHER" id="PTHR13789">
    <property type="entry name" value="MONOOXYGENASE"/>
    <property type="match status" value="1"/>
</dbReference>
<reference evidence="4 5" key="1">
    <citation type="journal article" date="2018" name="IMA Fungus">
        <title>IMA Genome-F 9: Draft genome sequence of Annulohypoxylon stygium, Aspergillus mulundensis, Berkeleyomyces basicola (syn. Thielaviopsis basicola), Ceratocystis smalleyi, two Cercospora beticola strains, Coleophoma cylindrospora, Fusarium fracticaudum, Phialophora cf. hyalina, and Morchella septimelata.</title>
        <authorList>
            <person name="Wingfield B.D."/>
            <person name="Bills G.F."/>
            <person name="Dong Y."/>
            <person name="Huang W."/>
            <person name="Nel W.J."/>
            <person name="Swalarsk-Parry B.S."/>
            <person name="Vaghefi N."/>
            <person name="Wilken P.M."/>
            <person name="An Z."/>
            <person name="de Beer Z.W."/>
            <person name="De Vos L."/>
            <person name="Chen L."/>
            <person name="Duong T.A."/>
            <person name="Gao Y."/>
            <person name="Hammerbacher A."/>
            <person name="Kikkert J.R."/>
            <person name="Li Y."/>
            <person name="Li H."/>
            <person name="Li K."/>
            <person name="Li Q."/>
            <person name="Liu X."/>
            <person name="Ma X."/>
            <person name="Naidoo K."/>
            <person name="Pethybridge S.J."/>
            <person name="Sun J."/>
            <person name="Steenkamp E.T."/>
            <person name="van der Nest M.A."/>
            <person name="van Wyk S."/>
            <person name="Wingfield M.J."/>
            <person name="Xiong C."/>
            <person name="Yue Q."/>
            <person name="Zhang X."/>
        </authorList>
    </citation>
    <scope>NUCLEOTIDE SEQUENCE [LARGE SCALE GENOMIC DNA]</scope>
    <source>
        <strain evidence="4 5">BP 5553</strain>
    </source>
</reference>
<dbReference type="InterPro" id="IPR023375">
    <property type="entry name" value="ADC_dom_sf"/>
</dbReference>
<protein>
    <submittedName>
        <fullName evidence="4">Uncharacterized protein</fullName>
    </submittedName>
</protein>
<accession>A0A370T910</accession>
<comment type="similarity">
    <text evidence="1">Belongs to the paxM FAD-dependent monooxygenase family.</text>
</comment>
<dbReference type="AlphaFoldDB" id="A0A370T910"/>
<dbReference type="InterPro" id="IPR036188">
    <property type="entry name" value="FAD/NAD-bd_sf"/>
</dbReference>
<evidence type="ECO:0000256" key="2">
    <source>
        <dbReference type="ARBA" id="ARBA00023002"/>
    </source>
</evidence>
<name>A0A370T910_9HELO</name>
<dbReference type="PANTHER" id="PTHR13789:SF261">
    <property type="entry name" value="HYDROXYLASE, PUTATIVE (AFU_ORTHOLOGUE AFUA_7G00590)-RELATED"/>
    <property type="match status" value="1"/>
</dbReference>
<comment type="caution">
    <text evidence="4">The sequence shown here is derived from an EMBL/GenBank/DDBJ whole genome shotgun (WGS) entry which is preliminary data.</text>
</comment>
<evidence type="ECO:0000313" key="5">
    <source>
        <dbReference type="Proteomes" id="UP000254866"/>
    </source>
</evidence>
<keyword evidence="2" id="KW-0560">Oxidoreductase</keyword>
<dbReference type="Proteomes" id="UP000254866">
    <property type="component" value="Unassembled WGS sequence"/>
</dbReference>
<dbReference type="OrthoDB" id="1047367at2759"/>
<dbReference type="SUPFAM" id="SSF51905">
    <property type="entry name" value="FAD/NAD(P)-binding domain"/>
    <property type="match status" value="1"/>
</dbReference>
<dbReference type="EMBL" id="NPIC01000017">
    <property type="protein sequence ID" value="RDL29979.1"/>
    <property type="molecule type" value="Genomic_DNA"/>
</dbReference>
<gene>
    <name evidence="4" type="ORF">BP5553_10606</name>
</gene>
<dbReference type="InterPro" id="IPR050493">
    <property type="entry name" value="FAD-dep_Monooxygenase_BioMet"/>
</dbReference>
<dbReference type="Gene3D" id="3.50.50.60">
    <property type="entry name" value="FAD/NAD(P)-binding domain"/>
    <property type="match status" value="1"/>
</dbReference>
<evidence type="ECO:0000256" key="1">
    <source>
        <dbReference type="ARBA" id="ARBA00007992"/>
    </source>
</evidence>
<proteinExistence type="inferred from homology"/>
<keyword evidence="5" id="KW-1185">Reference proteome</keyword>
<keyword evidence="3" id="KW-0503">Monooxygenase</keyword>
<dbReference type="GO" id="GO:0004497">
    <property type="term" value="F:monooxygenase activity"/>
    <property type="evidence" value="ECO:0007669"/>
    <property type="project" value="UniProtKB-KW"/>
</dbReference>
<dbReference type="SUPFAM" id="SSF160104">
    <property type="entry name" value="Acetoacetate decarboxylase-like"/>
    <property type="match status" value="1"/>
</dbReference>
<evidence type="ECO:0000256" key="3">
    <source>
        <dbReference type="ARBA" id="ARBA00023033"/>
    </source>
</evidence>
<sequence>MHPDNESNTHGGGWNQSSSKDTLLKSFDGFSDDVKTLLEKANLDGVTVWRLLDHPTLPTWIKGRPFLPYQGQGGAQAVEDGAALGALFPPGTLTSDVEDRLKLYFECRSERATMIQEYTRAPTLKLGHSNLGHRETTNSLRFVAFNFDHDAHDFACGVLKLHFESRATFHRMPLGFGPGPGLGNDFGGGPLGIDRSITYHTTYMTFKSRKSYLQILMPTKEFRIDTGNGWATATFSITKLSNLAWLGGRGYSHFDLYVHDVVYTQHQQEKLEKRGDLLVVRFENMADPIIMCQELGFPSIFATLEAQRTDDSYNLSAGWEGTEFCGLRLDGLTAQEPGPVAVRPPIFPIEDCRGPHGAGSFRGTVHHGLTADTC</sequence>
<dbReference type="RefSeq" id="XP_031864669.1">
    <property type="nucleotide sequence ID" value="XM_032019229.1"/>
</dbReference>